<accession>A0ABY1SLH0</accession>
<dbReference type="PROSITE" id="PS50956">
    <property type="entry name" value="HTH_ASNC_2"/>
    <property type="match status" value="1"/>
</dbReference>
<keyword evidence="3" id="KW-0804">Transcription</keyword>
<evidence type="ECO:0000313" key="6">
    <source>
        <dbReference type="Proteomes" id="UP000198337"/>
    </source>
</evidence>
<dbReference type="SUPFAM" id="SSF54909">
    <property type="entry name" value="Dimeric alpha+beta barrel"/>
    <property type="match status" value="1"/>
</dbReference>
<dbReference type="InterPro" id="IPR011991">
    <property type="entry name" value="ArsR-like_HTH"/>
</dbReference>
<dbReference type="SMART" id="SM00344">
    <property type="entry name" value="HTH_ASNC"/>
    <property type="match status" value="1"/>
</dbReference>
<dbReference type="CDD" id="cd00090">
    <property type="entry name" value="HTH_ARSR"/>
    <property type="match status" value="1"/>
</dbReference>
<keyword evidence="2 5" id="KW-0238">DNA-binding</keyword>
<dbReference type="SUPFAM" id="SSF46785">
    <property type="entry name" value="Winged helix' DNA-binding domain"/>
    <property type="match status" value="1"/>
</dbReference>
<name>A0ABY1SLH0_9FLAO</name>
<keyword evidence="1" id="KW-0805">Transcription regulation</keyword>
<dbReference type="Gene3D" id="1.10.10.10">
    <property type="entry name" value="Winged helix-like DNA-binding domain superfamily/Winged helix DNA-binding domain"/>
    <property type="match status" value="1"/>
</dbReference>
<evidence type="ECO:0000313" key="5">
    <source>
        <dbReference type="EMBL" id="SNR75498.1"/>
    </source>
</evidence>
<dbReference type="InterPro" id="IPR019887">
    <property type="entry name" value="Tscrpt_reg_AsnC/Lrp_C"/>
</dbReference>
<proteinExistence type="predicted"/>
<dbReference type="GO" id="GO:0003677">
    <property type="term" value="F:DNA binding"/>
    <property type="evidence" value="ECO:0007669"/>
    <property type="project" value="UniProtKB-KW"/>
</dbReference>
<dbReference type="Pfam" id="PF01037">
    <property type="entry name" value="AsnC_trans_reg"/>
    <property type="match status" value="1"/>
</dbReference>
<dbReference type="InterPro" id="IPR011008">
    <property type="entry name" value="Dimeric_a/b-barrel"/>
</dbReference>
<dbReference type="PRINTS" id="PR00033">
    <property type="entry name" value="HTHASNC"/>
</dbReference>
<gene>
    <name evidence="5" type="ORF">SAMN04488009_3617</name>
</gene>
<dbReference type="PANTHER" id="PTHR30154">
    <property type="entry name" value="LEUCINE-RESPONSIVE REGULATORY PROTEIN"/>
    <property type="match status" value="1"/>
</dbReference>
<organism evidence="5 6">
    <name type="scientific">Maribacter sedimenticola</name>
    <dbReference type="NCBI Taxonomy" id="228956"/>
    <lineage>
        <taxon>Bacteria</taxon>
        <taxon>Pseudomonadati</taxon>
        <taxon>Bacteroidota</taxon>
        <taxon>Flavobacteriia</taxon>
        <taxon>Flavobacteriales</taxon>
        <taxon>Flavobacteriaceae</taxon>
        <taxon>Maribacter</taxon>
    </lineage>
</organism>
<dbReference type="InterPro" id="IPR036390">
    <property type="entry name" value="WH_DNA-bd_sf"/>
</dbReference>
<dbReference type="InterPro" id="IPR019888">
    <property type="entry name" value="Tscrpt_reg_AsnC-like"/>
</dbReference>
<dbReference type="Gene3D" id="3.30.70.920">
    <property type="match status" value="1"/>
</dbReference>
<evidence type="ECO:0000256" key="1">
    <source>
        <dbReference type="ARBA" id="ARBA00023015"/>
    </source>
</evidence>
<evidence type="ECO:0000256" key="3">
    <source>
        <dbReference type="ARBA" id="ARBA00023163"/>
    </source>
</evidence>
<dbReference type="InterPro" id="IPR036388">
    <property type="entry name" value="WH-like_DNA-bd_sf"/>
</dbReference>
<dbReference type="Proteomes" id="UP000198337">
    <property type="component" value="Unassembled WGS sequence"/>
</dbReference>
<keyword evidence="6" id="KW-1185">Reference proteome</keyword>
<feature type="domain" description="HTH asnC-type" evidence="4">
    <location>
        <begin position="26"/>
        <end position="87"/>
    </location>
</feature>
<dbReference type="InterPro" id="IPR000485">
    <property type="entry name" value="AsnC-type_HTH_dom"/>
</dbReference>
<evidence type="ECO:0000259" key="4">
    <source>
        <dbReference type="PROSITE" id="PS50956"/>
    </source>
</evidence>
<dbReference type="EMBL" id="FZNV01000008">
    <property type="protein sequence ID" value="SNR75498.1"/>
    <property type="molecule type" value="Genomic_DNA"/>
</dbReference>
<comment type="caution">
    <text evidence="5">The sequence shown here is derived from an EMBL/GenBank/DDBJ whole genome shotgun (WGS) entry which is preliminary data.</text>
</comment>
<reference evidence="5 6" key="1">
    <citation type="submission" date="2017-06" db="EMBL/GenBank/DDBJ databases">
        <authorList>
            <person name="Varghese N."/>
            <person name="Submissions S."/>
        </authorList>
    </citation>
    <scope>NUCLEOTIDE SEQUENCE [LARGE SCALE GENOMIC DNA]</scope>
    <source>
        <strain evidence="5 6">DSM 19840</strain>
    </source>
</reference>
<sequence length="176" mass="19882">MYKVRNNIFLGIFDLLKTGIFMNEKLDAIDRAILGILQKDAKTVAKSIAEQLGLTKTPVYERIKRLEQEGFIKNYVAILNKDKIAKSITVFSFVSLEAQKGAMMDDFFEQVKKYPEVVECFVVGGEFDFLLKVVVENLDAYYDFAKFKIASLPSIGGVKSAFVLNEVKNSTDFPLL</sequence>
<dbReference type="Pfam" id="PF13412">
    <property type="entry name" value="HTH_24"/>
    <property type="match status" value="1"/>
</dbReference>
<protein>
    <submittedName>
        <fullName evidence="5">DNA-binding transcriptional regulator, Lrp family</fullName>
    </submittedName>
</protein>
<dbReference type="PANTHER" id="PTHR30154:SF34">
    <property type="entry name" value="TRANSCRIPTIONAL REGULATOR AZLB"/>
    <property type="match status" value="1"/>
</dbReference>
<evidence type="ECO:0000256" key="2">
    <source>
        <dbReference type="ARBA" id="ARBA00023125"/>
    </source>
</evidence>